<evidence type="ECO:0000313" key="3">
    <source>
        <dbReference type="Proteomes" id="UP000265520"/>
    </source>
</evidence>
<organism evidence="2 3">
    <name type="scientific">Trifolium medium</name>
    <dbReference type="NCBI Taxonomy" id="97028"/>
    <lineage>
        <taxon>Eukaryota</taxon>
        <taxon>Viridiplantae</taxon>
        <taxon>Streptophyta</taxon>
        <taxon>Embryophyta</taxon>
        <taxon>Tracheophyta</taxon>
        <taxon>Spermatophyta</taxon>
        <taxon>Magnoliopsida</taxon>
        <taxon>eudicotyledons</taxon>
        <taxon>Gunneridae</taxon>
        <taxon>Pentapetalae</taxon>
        <taxon>rosids</taxon>
        <taxon>fabids</taxon>
        <taxon>Fabales</taxon>
        <taxon>Fabaceae</taxon>
        <taxon>Papilionoideae</taxon>
        <taxon>50 kb inversion clade</taxon>
        <taxon>NPAAA clade</taxon>
        <taxon>Hologalegina</taxon>
        <taxon>IRL clade</taxon>
        <taxon>Trifolieae</taxon>
        <taxon>Trifolium</taxon>
    </lineage>
</organism>
<feature type="region of interest" description="Disordered" evidence="1">
    <location>
        <begin position="1"/>
        <end position="42"/>
    </location>
</feature>
<feature type="non-terminal residue" evidence="2">
    <location>
        <position position="1"/>
    </location>
</feature>
<evidence type="ECO:0000256" key="1">
    <source>
        <dbReference type="SAM" id="MobiDB-lite"/>
    </source>
</evidence>
<reference evidence="2 3" key="1">
    <citation type="journal article" date="2018" name="Front. Plant Sci.">
        <title>Red Clover (Trifolium pratense) and Zigzag Clover (T. medium) - A Picture of Genomic Similarities and Differences.</title>
        <authorList>
            <person name="Dluhosova J."/>
            <person name="Istvanek J."/>
            <person name="Nedelnik J."/>
            <person name="Repkova J."/>
        </authorList>
    </citation>
    <scope>NUCLEOTIDE SEQUENCE [LARGE SCALE GENOMIC DNA]</scope>
    <source>
        <strain evidence="3">cv. 10/8</strain>
        <tissue evidence="2">Leaf</tissue>
    </source>
</reference>
<accession>A0A392SKG7</accession>
<sequence>TETGRITLPIPNKGEVSAAGGGIDEVVQPSPKKRKGSTVHKG</sequence>
<feature type="compositionally biased region" description="Basic residues" evidence="1">
    <location>
        <begin position="31"/>
        <end position="42"/>
    </location>
</feature>
<dbReference type="EMBL" id="LXQA010393561">
    <property type="protein sequence ID" value="MCI48937.1"/>
    <property type="molecule type" value="Genomic_DNA"/>
</dbReference>
<keyword evidence="3" id="KW-1185">Reference proteome</keyword>
<dbReference type="AlphaFoldDB" id="A0A392SKG7"/>
<dbReference type="Proteomes" id="UP000265520">
    <property type="component" value="Unassembled WGS sequence"/>
</dbReference>
<proteinExistence type="predicted"/>
<name>A0A392SKG7_9FABA</name>
<protein>
    <submittedName>
        <fullName evidence="2">Uncharacterized protein</fullName>
    </submittedName>
</protein>
<evidence type="ECO:0000313" key="2">
    <source>
        <dbReference type="EMBL" id="MCI48937.1"/>
    </source>
</evidence>
<comment type="caution">
    <text evidence="2">The sequence shown here is derived from an EMBL/GenBank/DDBJ whole genome shotgun (WGS) entry which is preliminary data.</text>
</comment>